<evidence type="ECO:0000256" key="4">
    <source>
        <dbReference type="ARBA" id="ARBA00023004"/>
    </source>
</evidence>
<dbReference type="GO" id="GO:0004497">
    <property type="term" value="F:monooxygenase activity"/>
    <property type="evidence" value="ECO:0007669"/>
    <property type="project" value="UniProtKB-KW"/>
</dbReference>
<dbReference type="PROSITE" id="PS00086">
    <property type="entry name" value="CYTOCHROME_P450"/>
    <property type="match status" value="1"/>
</dbReference>
<keyword evidence="6" id="KW-0503">Monooxygenase</keyword>
<dbReference type="PRINTS" id="PR00465">
    <property type="entry name" value="EP450IV"/>
</dbReference>
<dbReference type="Proteomes" id="UP001153678">
    <property type="component" value="Unassembled WGS sequence"/>
</dbReference>
<keyword evidence="8" id="KW-1185">Reference proteome</keyword>
<dbReference type="OrthoDB" id="1844152at2759"/>
<comment type="similarity">
    <text evidence="2 6">Belongs to the cytochrome P450 family.</text>
</comment>
<evidence type="ECO:0000256" key="3">
    <source>
        <dbReference type="ARBA" id="ARBA00022723"/>
    </source>
</evidence>
<reference evidence="7" key="1">
    <citation type="submission" date="2022-08" db="EMBL/GenBank/DDBJ databases">
        <authorList>
            <person name="Kallberg Y."/>
            <person name="Tangrot J."/>
            <person name="Rosling A."/>
        </authorList>
    </citation>
    <scope>NUCLEOTIDE SEQUENCE</scope>
    <source>
        <strain evidence="7">Wild A</strain>
    </source>
</reference>
<dbReference type="Gene3D" id="1.10.630.10">
    <property type="entry name" value="Cytochrome P450"/>
    <property type="match status" value="1"/>
</dbReference>
<sequence length="465" mass="53476">MFALLAFVACLIIFVYIKRPRLSKNEPPLVPYTIPVIGHTYDFLFNSDKFIRKCIKEYGEPFNVIVFGRVTTVVSQQYLSEVFKAHESFDTFEVLEELFPMHLILNHDLDFSFHAKTVREQMSGKLKYHFHDIQKNILYGIDKWIGESNGKNGWDITNHIVAKSAAHTCEASNHDDITLTFTTLSLEIFKAFSIPPILSFIHPKLHGYLITLPFLIGFNPIAKHKKILINRIKPVVEKRIQQKRELGDLYQPHNDLLEFYMSNPDFNSTNVDYQKLANLIAFIIIAGIITTGRSATSLLYGIMNVDYANGPEYWDELYEEALTIDKETNGELTIDDVDKMKKLDSFVRESLRHTSDICRQVYDFSEGCLFSESQYGPNPKSFKPFQFLSQNVSATKVDKTYVIFGGGRHACPGRFYAVITMKLFLHKIMLKYKVRTENGGVAKKRFLGPLALPPKVPLVFERREK</sequence>
<evidence type="ECO:0000256" key="1">
    <source>
        <dbReference type="ARBA" id="ARBA00001971"/>
    </source>
</evidence>
<gene>
    <name evidence="7" type="ORF">FWILDA_LOCUS259</name>
</gene>
<dbReference type="AlphaFoldDB" id="A0A9W4WHE0"/>
<dbReference type="InterPro" id="IPR017972">
    <property type="entry name" value="Cyt_P450_CS"/>
</dbReference>
<dbReference type="PANTHER" id="PTHR46206:SF4">
    <property type="entry name" value="P450, PUTATIVE (EUROFUNG)-RELATED"/>
    <property type="match status" value="1"/>
</dbReference>
<dbReference type="InterPro" id="IPR036396">
    <property type="entry name" value="Cyt_P450_sf"/>
</dbReference>
<evidence type="ECO:0000313" key="7">
    <source>
        <dbReference type="EMBL" id="CAI2161843.1"/>
    </source>
</evidence>
<proteinExistence type="inferred from homology"/>
<dbReference type="InterPro" id="IPR002403">
    <property type="entry name" value="Cyt_P450_E_grp-IV"/>
</dbReference>
<dbReference type="GO" id="GO:0005506">
    <property type="term" value="F:iron ion binding"/>
    <property type="evidence" value="ECO:0007669"/>
    <property type="project" value="InterPro"/>
</dbReference>
<dbReference type="EMBL" id="CAMKVN010000016">
    <property type="protein sequence ID" value="CAI2161843.1"/>
    <property type="molecule type" value="Genomic_DNA"/>
</dbReference>
<accession>A0A9W4WHE0</accession>
<keyword evidence="5 6" id="KW-0349">Heme</keyword>
<feature type="binding site" description="axial binding residue" evidence="5">
    <location>
        <position position="411"/>
    </location>
    <ligand>
        <name>heme</name>
        <dbReference type="ChEBI" id="CHEBI:30413"/>
    </ligand>
    <ligandPart>
        <name>Fe</name>
        <dbReference type="ChEBI" id="CHEBI:18248"/>
    </ligandPart>
</feature>
<keyword evidence="6" id="KW-0560">Oxidoreductase</keyword>
<dbReference type="SUPFAM" id="SSF48264">
    <property type="entry name" value="Cytochrome P450"/>
    <property type="match status" value="1"/>
</dbReference>
<keyword evidence="4 5" id="KW-0408">Iron</keyword>
<evidence type="ECO:0000256" key="2">
    <source>
        <dbReference type="ARBA" id="ARBA00010617"/>
    </source>
</evidence>
<evidence type="ECO:0000256" key="6">
    <source>
        <dbReference type="RuleBase" id="RU000461"/>
    </source>
</evidence>
<comment type="caution">
    <text evidence="7">The sequence shown here is derived from an EMBL/GenBank/DDBJ whole genome shotgun (WGS) entry which is preliminary data.</text>
</comment>
<name>A0A9W4WHE0_9GLOM</name>
<dbReference type="GO" id="GO:0016705">
    <property type="term" value="F:oxidoreductase activity, acting on paired donors, with incorporation or reduction of molecular oxygen"/>
    <property type="evidence" value="ECO:0007669"/>
    <property type="project" value="InterPro"/>
</dbReference>
<organism evidence="7 8">
    <name type="scientific">Funneliformis geosporum</name>
    <dbReference type="NCBI Taxonomy" id="1117311"/>
    <lineage>
        <taxon>Eukaryota</taxon>
        <taxon>Fungi</taxon>
        <taxon>Fungi incertae sedis</taxon>
        <taxon>Mucoromycota</taxon>
        <taxon>Glomeromycotina</taxon>
        <taxon>Glomeromycetes</taxon>
        <taxon>Glomerales</taxon>
        <taxon>Glomeraceae</taxon>
        <taxon>Funneliformis</taxon>
    </lineage>
</organism>
<dbReference type="GO" id="GO:0020037">
    <property type="term" value="F:heme binding"/>
    <property type="evidence" value="ECO:0007669"/>
    <property type="project" value="InterPro"/>
</dbReference>
<dbReference type="Pfam" id="PF00067">
    <property type="entry name" value="p450"/>
    <property type="match status" value="2"/>
</dbReference>
<comment type="cofactor">
    <cofactor evidence="1 5">
        <name>heme</name>
        <dbReference type="ChEBI" id="CHEBI:30413"/>
    </cofactor>
</comment>
<evidence type="ECO:0000256" key="5">
    <source>
        <dbReference type="PIRSR" id="PIRSR602403-1"/>
    </source>
</evidence>
<evidence type="ECO:0000313" key="8">
    <source>
        <dbReference type="Proteomes" id="UP001153678"/>
    </source>
</evidence>
<dbReference type="PANTHER" id="PTHR46206">
    <property type="entry name" value="CYTOCHROME P450"/>
    <property type="match status" value="1"/>
</dbReference>
<dbReference type="InterPro" id="IPR001128">
    <property type="entry name" value="Cyt_P450"/>
</dbReference>
<keyword evidence="3 5" id="KW-0479">Metal-binding</keyword>
<protein>
    <submittedName>
        <fullName evidence="7">3312_t:CDS:1</fullName>
    </submittedName>
</protein>